<feature type="transmembrane region" description="Helical" evidence="1">
    <location>
        <begin position="88"/>
        <end position="109"/>
    </location>
</feature>
<dbReference type="InterPro" id="IPR050469">
    <property type="entry name" value="Diguanylate_Cyclase"/>
</dbReference>
<feature type="transmembrane region" description="Helical" evidence="1">
    <location>
        <begin position="121"/>
        <end position="143"/>
    </location>
</feature>
<dbReference type="InParanoid" id="A0A3N1HTL6"/>
<comment type="caution">
    <text evidence="3">The sequence shown here is derived from an EMBL/GenBank/DDBJ whole genome shotgun (WGS) entry which is preliminary data.</text>
</comment>
<feature type="transmembrane region" description="Helical" evidence="1">
    <location>
        <begin position="51"/>
        <end position="76"/>
    </location>
</feature>
<dbReference type="GO" id="GO:0005886">
    <property type="term" value="C:plasma membrane"/>
    <property type="evidence" value="ECO:0007669"/>
    <property type="project" value="TreeGrafter"/>
</dbReference>
<dbReference type="CDD" id="cd01949">
    <property type="entry name" value="GGDEF"/>
    <property type="match status" value="1"/>
</dbReference>
<keyword evidence="1" id="KW-0472">Membrane</keyword>
<dbReference type="GO" id="GO:1902201">
    <property type="term" value="P:negative regulation of bacterial-type flagellum-dependent cell motility"/>
    <property type="evidence" value="ECO:0007669"/>
    <property type="project" value="TreeGrafter"/>
</dbReference>
<dbReference type="Proteomes" id="UP000276232">
    <property type="component" value="Unassembled WGS sequence"/>
</dbReference>
<dbReference type="GO" id="GO:0052621">
    <property type="term" value="F:diguanylate cyclase activity"/>
    <property type="evidence" value="ECO:0007669"/>
    <property type="project" value="TreeGrafter"/>
</dbReference>
<organism evidence="3 4">
    <name type="scientific">Pseudokineococcus lusitanus</name>
    <dbReference type="NCBI Taxonomy" id="763993"/>
    <lineage>
        <taxon>Bacteria</taxon>
        <taxon>Bacillati</taxon>
        <taxon>Actinomycetota</taxon>
        <taxon>Actinomycetes</taxon>
        <taxon>Kineosporiales</taxon>
        <taxon>Kineosporiaceae</taxon>
        <taxon>Pseudokineococcus</taxon>
    </lineage>
</organism>
<evidence type="ECO:0000259" key="2">
    <source>
        <dbReference type="PROSITE" id="PS50887"/>
    </source>
</evidence>
<keyword evidence="4" id="KW-1185">Reference proteome</keyword>
<dbReference type="SUPFAM" id="SSF55073">
    <property type="entry name" value="Nucleotide cyclase"/>
    <property type="match status" value="1"/>
</dbReference>
<gene>
    <name evidence="3" type="ORF">EDC03_0478</name>
</gene>
<sequence length="527" mass="53947">MGIPTQRRLPDAPVGDRRGRRPAWPWLLAALPVVLVLLGEPVRRVLGLPPVVATAVGDLTQCAVAVTATVVCTLRARAGHRRREAGTPGWALLSVALAGFAGGQSVWAYHQVVLGDAGPSFSLAEVGFLLYAVLAPLALLLLARGSTHAGSWVRTMLDGVVVAGALAVVSWLLVLQALVAQAESFAALALAAAYPISDAVALTVAITLVARTRLTAPVAALAVGAALMAVADSTYVYVGATGAYDPGGLLDATWTAALVAVTAACLLRPGRAVTERRLRGGLLLQLLPYLPLALALAVVAGVAAGGEVSAGAVVALGGLGGLVLVRQWLVVVDNARLTQQLRAQASALATLAYTDPLTGLANRAAFTEALERTTASRTPLVAAFCDLDRFKAVNDVCGHAVGDALLVAVAARLREVVRADDVVARLGGDEFAVLAVTADAEDEAACAAALRSRLVTALSVPFDLPADVTTSTTVDARRDAVLQAVSASVGVVASAEVPGGDADALLQEADRRMYTQKRGRRAAVAAG</sequence>
<dbReference type="InterPro" id="IPR043128">
    <property type="entry name" value="Rev_trsase/Diguanyl_cyclase"/>
</dbReference>
<keyword evidence="1" id="KW-1133">Transmembrane helix</keyword>
<reference evidence="3 4" key="1">
    <citation type="journal article" date="2015" name="Stand. Genomic Sci.">
        <title>Genomic Encyclopedia of Bacterial and Archaeal Type Strains, Phase III: the genomes of soil and plant-associated and newly described type strains.</title>
        <authorList>
            <person name="Whitman W.B."/>
            <person name="Woyke T."/>
            <person name="Klenk H.P."/>
            <person name="Zhou Y."/>
            <person name="Lilburn T.G."/>
            <person name="Beck B.J."/>
            <person name="De Vos P."/>
            <person name="Vandamme P."/>
            <person name="Eisen J.A."/>
            <person name="Garrity G."/>
            <person name="Hugenholtz P."/>
            <person name="Kyrpides N.C."/>
        </authorList>
    </citation>
    <scope>NUCLEOTIDE SEQUENCE [LARGE SCALE GENOMIC DNA]</scope>
    <source>
        <strain evidence="3 4">CECT 7306</strain>
    </source>
</reference>
<evidence type="ECO:0000256" key="1">
    <source>
        <dbReference type="SAM" id="Phobius"/>
    </source>
</evidence>
<dbReference type="AlphaFoldDB" id="A0A3N1HTL6"/>
<dbReference type="RefSeq" id="WP_123378551.1">
    <property type="nucleotide sequence ID" value="NZ_RJKN01000001.1"/>
</dbReference>
<feature type="domain" description="GGDEF" evidence="2">
    <location>
        <begin position="378"/>
        <end position="527"/>
    </location>
</feature>
<feature type="transmembrane region" description="Helical" evidence="1">
    <location>
        <begin position="218"/>
        <end position="240"/>
    </location>
</feature>
<dbReference type="PANTHER" id="PTHR45138:SF9">
    <property type="entry name" value="DIGUANYLATE CYCLASE DGCM-RELATED"/>
    <property type="match status" value="1"/>
</dbReference>
<dbReference type="EMBL" id="RJKN01000001">
    <property type="protein sequence ID" value="ROP45868.1"/>
    <property type="molecule type" value="Genomic_DNA"/>
</dbReference>
<feature type="transmembrane region" description="Helical" evidence="1">
    <location>
        <begin position="155"/>
        <end position="179"/>
    </location>
</feature>
<dbReference type="GO" id="GO:0043709">
    <property type="term" value="P:cell adhesion involved in single-species biofilm formation"/>
    <property type="evidence" value="ECO:0007669"/>
    <property type="project" value="TreeGrafter"/>
</dbReference>
<dbReference type="NCBIfam" id="TIGR00254">
    <property type="entry name" value="GGDEF"/>
    <property type="match status" value="1"/>
</dbReference>
<feature type="transmembrane region" description="Helical" evidence="1">
    <location>
        <begin position="252"/>
        <end position="270"/>
    </location>
</feature>
<dbReference type="PANTHER" id="PTHR45138">
    <property type="entry name" value="REGULATORY COMPONENTS OF SENSORY TRANSDUCTION SYSTEM"/>
    <property type="match status" value="1"/>
</dbReference>
<keyword evidence="1" id="KW-0812">Transmembrane</keyword>
<name>A0A3N1HTL6_9ACTN</name>
<dbReference type="OrthoDB" id="23692at2"/>
<evidence type="ECO:0000313" key="3">
    <source>
        <dbReference type="EMBL" id="ROP45868.1"/>
    </source>
</evidence>
<feature type="transmembrane region" description="Helical" evidence="1">
    <location>
        <begin position="185"/>
        <end position="206"/>
    </location>
</feature>
<feature type="transmembrane region" description="Helical" evidence="1">
    <location>
        <begin position="23"/>
        <end position="39"/>
    </location>
</feature>
<dbReference type="PROSITE" id="PS50887">
    <property type="entry name" value="GGDEF"/>
    <property type="match status" value="1"/>
</dbReference>
<feature type="transmembrane region" description="Helical" evidence="1">
    <location>
        <begin position="310"/>
        <end position="332"/>
    </location>
</feature>
<dbReference type="InterPro" id="IPR029787">
    <property type="entry name" value="Nucleotide_cyclase"/>
</dbReference>
<accession>A0A3N1HTL6</accession>
<feature type="transmembrane region" description="Helical" evidence="1">
    <location>
        <begin position="282"/>
        <end position="304"/>
    </location>
</feature>
<dbReference type="Pfam" id="PF00990">
    <property type="entry name" value="GGDEF"/>
    <property type="match status" value="1"/>
</dbReference>
<dbReference type="Gene3D" id="3.30.70.270">
    <property type="match status" value="1"/>
</dbReference>
<dbReference type="InterPro" id="IPR000160">
    <property type="entry name" value="GGDEF_dom"/>
</dbReference>
<proteinExistence type="predicted"/>
<protein>
    <submittedName>
        <fullName evidence="3">Diguanylate cyclase (GGDEF)-like protein</fullName>
    </submittedName>
</protein>
<evidence type="ECO:0000313" key="4">
    <source>
        <dbReference type="Proteomes" id="UP000276232"/>
    </source>
</evidence>
<dbReference type="SMART" id="SM00267">
    <property type="entry name" value="GGDEF"/>
    <property type="match status" value="1"/>
</dbReference>